<feature type="transmembrane region" description="Helical" evidence="1">
    <location>
        <begin position="151"/>
        <end position="174"/>
    </location>
</feature>
<feature type="transmembrane region" description="Helical" evidence="1">
    <location>
        <begin position="180"/>
        <end position="198"/>
    </location>
</feature>
<keyword evidence="1" id="KW-1133">Transmembrane helix</keyword>
<organism evidence="2 3">
    <name type="scientific">Ferrimonas aestuarii</name>
    <dbReference type="NCBI Taxonomy" id="2569539"/>
    <lineage>
        <taxon>Bacteria</taxon>
        <taxon>Pseudomonadati</taxon>
        <taxon>Pseudomonadota</taxon>
        <taxon>Gammaproteobacteria</taxon>
        <taxon>Alteromonadales</taxon>
        <taxon>Ferrimonadaceae</taxon>
        <taxon>Ferrimonas</taxon>
    </lineage>
</organism>
<dbReference type="EMBL" id="SWCJ01000001">
    <property type="protein sequence ID" value="TKB58692.1"/>
    <property type="molecule type" value="Genomic_DNA"/>
</dbReference>
<feature type="transmembrane region" description="Helical" evidence="1">
    <location>
        <begin position="12"/>
        <end position="30"/>
    </location>
</feature>
<keyword evidence="1" id="KW-0812">Transmembrane</keyword>
<evidence type="ECO:0000313" key="3">
    <source>
        <dbReference type="Proteomes" id="UP000305675"/>
    </source>
</evidence>
<proteinExistence type="predicted"/>
<keyword evidence="1" id="KW-0472">Membrane</keyword>
<name>A0A4U1BU03_9GAMM</name>
<dbReference type="Proteomes" id="UP000305675">
    <property type="component" value="Unassembled WGS sequence"/>
</dbReference>
<evidence type="ECO:0000256" key="1">
    <source>
        <dbReference type="SAM" id="Phobius"/>
    </source>
</evidence>
<evidence type="ECO:0000313" key="2">
    <source>
        <dbReference type="EMBL" id="TKB58692.1"/>
    </source>
</evidence>
<dbReference type="RefSeq" id="WP_136861840.1">
    <property type="nucleotide sequence ID" value="NZ_SWCJ01000001.1"/>
</dbReference>
<gene>
    <name evidence="2" type="ORF">FCL42_02795</name>
</gene>
<sequence length="209" mass="24173">MLYQVSQYRTALTIVPIFLVMGALAVVPAARELFSGSHAYVDLCLWAAVLVFAPRHSNIYGFLAVWAFWRIASFFIVPIAFEFKLVNYLLCVSLCDIAWLKTIQYRLTITHKLASVCPDKLFIKPYLNKAVAEYRLLPQEWLLIWLSKASVIYNLFVIFETWLEYYGVITVYPLYDMFPLVKHTIFFLGAIATWSFVADPEHVKQVLKV</sequence>
<reference evidence="2 3" key="1">
    <citation type="submission" date="2019-04" db="EMBL/GenBank/DDBJ databases">
        <authorList>
            <person name="Hwang J.C."/>
        </authorList>
    </citation>
    <scope>NUCLEOTIDE SEQUENCE [LARGE SCALE GENOMIC DNA]</scope>
    <source>
        <strain evidence="2 3">IMCC35002</strain>
    </source>
</reference>
<feature type="transmembrane region" description="Helical" evidence="1">
    <location>
        <begin position="60"/>
        <end position="79"/>
    </location>
</feature>
<keyword evidence="3" id="KW-1185">Reference proteome</keyword>
<comment type="caution">
    <text evidence="2">The sequence shown here is derived from an EMBL/GenBank/DDBJ whole genome shotgun (WGS) entry which is preliminary data.</text>
</comment>
<accession>A0A4U1BU03</accession>
<protein>
    <submittedName>
        <fullName evidence="2">Uncharacterized protein</fullName>
    </submittedName>
</protein>
<dbReference type="AlphaFoldDB" id="A0A4U1BU03"/>